<dbReference type="PANTHER" id="PTHR23429">
    <property type="entry name" value="GLUCOSE-6-PHOSPHATE 1-DEHYDROGENASE G6PD"/>
    <property type="match status" value="1"/>
</dbReference>
<dbReference type="InterPro" id="IPR022675">
    <property type="entry name" value="G6P_DH_C"/>
</dbReference>
<name>A0A3B0VN21_9ZZZZ</name>
<dbReference type="SUPFAM" id="SSF55347">
    <property type="entry name" value="Glyceraldehyde-3-phosphate dehydrogenase-like, C-terminal domain"/>
    <property type="match status" value="1"/>
</dbReference>
<dbReference type="PANTHER" id="PTHR23429:SF0">
    <property type="entry name" value="GLUCOSE-6-PHOSPHATE 1-DEHYDROGENASE"/>
    <property type="match status" value="1"/>
</dbReference>
<protein>
    <submittedName>
        <fullName evidence="6">Glucose-6-phosphate 1-dehydrogenase</fullName>
        <ecNumber evidence="6">1.1.1.49</ecNumber>
    </submittedName>
</protein>
<dbReference type="Pfam" id="PF02781">
    <property type="entry name" value="G6PD_C"/>
    <property type="match status" value="1"/>
</dbReference>
<gene>
    <name evidence="6" type="ORF">MNBD_CHLOROFLEXI01-480</name>
</gene>
<dbReference type="GO" id="GO:0004345">
    <property type="term" value="F:glucose-6-phosphate dehydrogenase activity"/>
    <property type="evidence" value="ECO:0007669"/>
    <property type="project" value="UniProtKB-EC"/>
</dbReference>
<evidence type="ECO:0000256" key="3">
    <source>
        <dbReference type="ARBA" id="ARBA00023002"/>
    </source>
</evidence>
<dbReference type="GO" id="GO:0006006">
    <property type="term" value="P:glucose metabolic process"/>
    <property type="evidence" value="ECO:0007669"/>
    <property type="project" value="InterPro"/>
</dbReference>
<dbReference type="GO" id="GO:0009051">
    <property type="term" value="P:pentose-phosphate shunt, oxidative branch"/>
    <property type="evidence" value="ECO:0007669"/>
    <property type="project" value="TreeGrafter"/>
</dbReference>
<keyword evidence="3 6" id="KW-0560">Oxidoreductase</keyword>
<organism evidence="6">
    <name type="scientific">hydrothermal vent metagenome</name>
    <dbReference type="NCBI Taxonomy" id="652676"/>
    <lineage>
        <taxon>unclassified sequences</taxon>
        <taxon>metagenomes</taxon>
        <taxon>ecological metagenomes</taxon>
    </lineage>
</organism>
<dbReference type="AlphaFoldDB" id="A0A3B0VN21"/>
<feature type="non-terminal residue" evidence="6">
    <location>
        <position position="1"/>
    </location>
</feature>
<keyword evidence="2" id="KW-0521">NADP</keyword>
<reference evidence="6" key="1">
    <citation type="submission" date="2018-06" db="EMBL/GenBank/DDBJ databases">
        <authorList>
            <person name="Zhirakovskaya E."/>
        </authorList>
    </citation>
    <scope>NUCLEOTIDE SEQUENCE</scope>
</reference>
<dbReference type="GO" id="GO:0050661">
    <property type="term" value="F:NADP binding"/>
    <property type="evidence" value="ECO:0007669"/>
    <property type="project" value="InterPro"/>
</dbReference>
<dbReference type="GO" id="GO:0005829">
    <property type="term" value="C:cytosol"/>
    <property type="evidence" value="ECO:0007669"/>
    <property type="project" value="TreeGrafter"/>
</dbReference>
<dbReference type="EC" id="1.1.1.49" evidence="6"/>
<evidence type="ECO:0000256" key="1">
    <source>
        <dbReference type="ARBA" id="ARBA00004921"/>
    </source>
</evidence>
<evidence type="ECO:0000313" key="6">
    <source>
        <dbReference type="EMBL" id="VAW38259.1"/>
    </source>
</evidence>
<sequence length="164" mass="18759">PFYLQSGKALAQKNSEIIIEFKRPPHLMFDDIEDDDFTANILSICIQPDEGIHLKLEAKVPDSHKTQSVDMEFHYRSSFKESRLPDAYERLLLDAVRGDASLFTRADGIEGAWKLMDPIITGWENDADAPPMVSYMPRSWGPIEAERLLSRSGRMWRHACSHPD</sequence>
<evidence type="ECO:0000256" key="2">
    <source>
        <dbReference type="ARBA" id="ARBA00022857"/>
    </source>
</evidence>
<comment type="pathway">
    <text evidence="1">Carbohydrate degradation.</text>
</comment>
<dbReference type="EMBL" id="UOEU01000702">
    <property type="protein sequence ID" value="VAW38259.1"/>
    <property type="molecule type" value="Genomic_DNA"/>
</dbReference>
<keyword evidence="4" id="KW-0119">Carbohydrate metabolism</keyword>
<proteinExistence type="predicted"/>
<dbReference type="InterPro" id="IPR001282">
    <property type="entry name" value="G6P_DH"/>
</dbReference>
<evidence type="ECO:0000256" key="4">
    <source>
        <dbReference type="ARBA" id="ARBA00023277"/>
    </source>
</evidence>
<evidence type="ECO:0000259" key="5">
    <source>
        <dbReference type="Pfam" id="PF02781"/>
    </source>
</evidence>
<accession>A0A3B0VN21</accession>
<feature type="domain" description="Glucose-6-phosphate dehydrogenase C-terminal" evidence="5">
    <location>
        <begin position="1"/>
        <end position="157"/>
    </location>
</feature>
<dbReference type="Gene3D" id="3.30.360.10">
    <property type="entry name" value="Dihydrodipicolinate Reductase, domain 2"/>
    <property type="match status" value="1"/>
</dbReference>